<sequence length="60" mass="6569">MIGWKVVDTFPSKQGLPECRKMNTKLSKVAVASFGEVAGLPWLLNALSLLPRDQKAQSVL</sequence>
<dbReference type="EMBL" id="BDGG01000001">
    <property type="protein sequence ID" value="GAU87377.1"/>
    <property type="molecule type" value="Genomic_DNA"/>
</dbReference>
<protein>
    <submittedName>
        <fullName evidence="1">Uncharacterized protein</fullName>
    </submittedName>
</protein>
<dbReference type="Proteomes" id="UP000186922">
    <property type="component" value="Unassembled WGS sequence"/>
</dbReference>
<evidence type="ECO:0000313" key="2">
    <source>
        <dbReference type="Proteomes" id="UP000186922"/>
    </source>
</evidence>
<accession>A0A1D1UJG5</accession>
<dbReference type="AlphaFoldDB" id="A0A1D1UJG5"/>
<evidence type="ECO:0000313" key="1">
    <source>
        <dbReference type="EMBL" id="GAU87377.1"/>
    </source>
</evidence>
<organism evidence="1 2">
    <name type="scientific">Ramazzottius varieornatus</name>
    <name type="common">Water bear</name>
    <name type="synonym">Tardigrade</name>
    <dbReference type="NCBI Taxonomy" id="947166"/>
    <lineage>
        <taxon>Eukaryota</taxon>
        <taxon>Metazoa</taxon>
        <taxon>Ecdysozoa</taxon>
        <taxon>Tardigrada</taxon>
        <taxon>Eutardigrada</taxon>
        <taxon>Parachela</taxon>
        <taxon>Hypsibioidea</taxon>
        <taxon>Ramazzottiidae</taxon>
        <taxon>Ramazzottius</taxon>
    </lineage>
</organism>
<gene>
    <name evidence="1" type="primary">RvY_00241-1</name>
    <name evidence="1" type="synonym">RvY_00241.1</name>
    <name evidence="1" type="ORF">RvY_00241</name>
</gene>
<comment type="caution">
    <text evidence="1">The sequence shown here is derived from an EMBL/GenBank/DDBJ whole genome shotgun (WGS) entry which is preliminary data.</text>
</comment>
<keyword evidence="2" id="KW-1185">Reference proteome</keyword>
<reference evidence="1 2" key="1">
    <citation type="journal article" date="2016" name="Nat. Commun.">
        <title>Extremotolerant tardigrade genome and improved radiotolerance of human cultured cells by tardigrade-unique protein.</title>
        <authorList>
            <person name="Hashimoto T."/>
            <person name="Horikawa D.D."/>
            <person name="Saito Y."/>
            <person name="Kuwahara H."/>
            <person name="Kozuka-Hata H."/>
            <person name="Shin-I T."/>
            <person name="Minakuchi Y."/>
            <person name="Ohishi K."/>
            <person name="Motoyama A."/>
            <person name="Aizu T."/>
            <person name="Enomoto A."/>
            <person name="Kondo K."/>
            <person name="Tanaka S."/>
            <person name="Hara Y."/>
            <person name="Koshikawa S."/>
            <person name="Sagara H."/>
            <person name="Miura T."/>
            <person name="Yokobori S."/>
            <person name="Miyagawa K."/>
            <person name="Suzuki Y."/>
            <person name="Kubo T."/>
            <person name="Oyama M."/>
            <person name="Kohara Y."/>
            <person name="Fujiyama A."/>
            <person name="Arakawa K."/>
            <person name="Katayama T."/>
            <person name="Toyoda A."/>
            <person name="Kunieda T."/>
        </authorList>
    </citation>
    <scope>NUCLEOTIDE SEQUENCE [LARGE SCALE GENOMIC DNA]</scope>
    <source>
        <strain evidence="1 2">YOKOZUNA-1</strain>
    </source>
</reference>
<name>A0A1D1UJG5_RAMVA</name>
<proteinExistence type="predicted"/>